<dbReference type="EMBL" id="WHVB01000007">
    <property type="protein sequence ID" value="KAF8481310.1"/>
    <property type="molecule type" value="Genomic_DNA"/>
</dbReference>
<dbReference type="InterPro" id="IPR009571">
    <property type="entry name" value="SUR7/Rim9-like_fungi"/>
</dbReference>
<evidence type="ECO:0000313" key="3">
    <source>
        <dbReference type="Proteomes" id="UP000759537"/>
    </source>
</evidence>
<gene>
    <name evidence="2" type="ORF">DFH94DRAFT_668212</name>
</gene>
<name>A0A9P5MXR0_9AGAM</name>
<reference evidence="2" key="2">
    <citation type="journal article" date="2020" name="Nat. Commun.">
        <title>Large-scale genome sequencing of mycorrhizal fungi provides insights into the early evolution of symbiotic traits.</title>
        <authorList>
            <person name="Miyauchi S."/>
            <person name="Kiss E."/>
            <person name="Kuo A."/>
            <person name="Drula E."/>
            <person name="Kohler A."/>
            <person name="Sanchez-Garcia M."/>
            <person name="Morin E."/>
            <person name="Andreopoulos B."/>
            <person name="Barry K.W."/>
            <person name="Bonito G."/>
            <person name="Buee M."/>
            <person name="Carver A."/>
            <person name="Chen C."/>
            <person name="Cichocki N."/>
            <person name="Clum A."/>
            <person name="Culley D."/>
            <person name="Crous P.W."/>
            <person name="Fauchery L."/>
            <person name="Girlanda M."/>
            <person name="Hayes R.D."/>
            <person name="Keri Z."/>
            <person name="LaButti K."/>
            <person name="Lipzen A."/>
            <person name="Lombard V."/>
            <person name="Magnuson J."/>
            <person name="Maillard F."/>
            <person name="Murat C."/>
            <person name="Nolan M."/>
            <person name="Ohm R.A."/>
            <person name="Pangilinan J."/>
            <person name="Pereira M.F."/>
            <person name="Perotto S."/>
            <person name="Peter M."/>
            <person name="Pfister S."/>
            <person name="Riley R."/>
            <person name="Sitrit Y."/>
            <person name="Stielow J.B."/>
            <person name="Szollosi G."/>
            <person name="Zifcakova L."/>
            <person name="Stursova M."/>
            <person name="Spatafora J.W."/>
            <person name="Tedersoo L."/>
            <person name="Vaario L.M."/>
            <person name="Yamada A."/>
            <person name="Yan M."/>
            <person name="Wang P."/>
            <person name="Xu J."/>
            <person name="Bruns T."/>
            <person name="Baldrian P."/>
            <person name="Vilgalys R."/>
            <person name="Dunand C."/>
            <person name="Henrissat B."/>
            <person name="Grigoriev I.V."/>
            <person name="Hibbett D."/>
            <person name="Nagy L.G."/>
            <person name="Martin F.M."/>
        </authorList>
    </citation>
    <scope>NUCLEOTIDE SEQUENCE</scope>
    <source>
        <strain evidence="2">Prilba</strain>
    </source>
</reference>
<keyword evidence="1" id="KW-0472">Membrane</keyword>
<dbReference type="OrthoDB" id="3349852at2759"/>
<feature type="transmembrane region" description="Helical" evidence="1">
    <location>
        <begin position="257"/>
        <end position="279"/>
    </location>
</feature>
<dbReference type="GO" id="GO:0031505">
    <property type="term" value="P:fungal-type cell wall organization"/>
    <property type="evidence" value="ECO:0007669"/>
    <property type="project" value="TreeGrafter"/>
</dbReference>
<dbReference type="PANTHER" id="PTHR28019:SF2">
    <property type="entry name" value="CELL MEMBRANE PROTEIN YLR413W-RELATED"/>
    <property type="match status" value="1"/>
</dbReference>
<feature type="transmembrane region" description="Helical" evidence="1">
    <location>
        <begin position="158"/>
        <end position="179"/>
    </location>
</feature>
<dbReference type="AlphaFoldDB" id="A0A9P5MXR0"/>
<dbReference type="InterPro" id="IPR052413">
    <property type="entry name" value="SUR7_domain"/>
</dbReference>
<keyword evidence="3" id="KW-1185">Reference proteome</keyword>
<accession>A0A9P5MXR0</accession>
<comment type="caution">
    <text evidence="2">The sequence shown here is derived from an EMBL/GenBank/DDBJ whole genome shotgun (WGS) entry which is preliminary data.</text>
</comment>
<sequence length="281" mass="29649">MIQSQRPYKLRGEICIGFASIFSFAAVMLLIFVHVGQTSTSSVPRGIAMAEVNVSQYGQALARGLGDPITGLYATNASAPLESEAGIRQVYKFGLYSYCGYLNNSAGTCTNKTLGNKYLPSAALLADMSLNYSALTIFIINGTSSFESQSIGSHTRSASYLILIGTICAFLALVMWTLYPFPILSVANNPSLSGVFKRTLAFLASACLAILATVFVVTGASLWTSAINTSESVNGLILNTTNIPLGIEVSSGPGLSLLWGAVGCLLVALIPYLISCCTFRG</sequence>
<keyword evidence="1" id="KW-0812">Transmembrane</keyword>
<evidence type="ECO:0000256" key="1">
    <source>
        <dbReference type="SAM" id="Phobius"/>
    </source>
</evidence>
<keyword evidence="1" id="KW-1133">Transmembrane helix</keyword>
<dbReference type="Pfam" id="PF06687">
    <property type="entry name" value="SUR7"/>
    <property type="match status" value="1"/>
</dbReference>
<dbReference type="GO" id="GO:0051285">
    <property type="term" value="C:cell cortex of cell tip"/>
    <property type="evidence" value="ECO:0007669"/>
    <property type="project" value="TreeGrafter"/>
</dbReference>
<feature type="transmembrane region" description="Helical" evidence="1">
    <location>
        <begin position="200"/>
        <end position="223"/>
    </location>
</feature>
<dbReference type="GO" id="GO:0005886">
    <property type="term" value="C:plasma membrane"/>
    <property type="evidence" value="ECO:0007669"/>
    <property type="project" value="InterPro"/>
</dbReference>
<dbReference type="PANTHER" id="PTHR28019">
    <property type="entry name" value="CELL MEMBRANE PROTEIN YLR413W-RELATED"/>
    <property type="match status" value="1"/>
</dbReference>
<organism evidence="2 3">
    <name type="scientific">Russula ochroleuca</name>
    <dbReference type="NCBI Taxonomy" id="152965"/>
    <lineage>
        <taxon>Eukaryota</taxon>
        <taxon>Fungi</taxon>
        <taxon>Dikarya</taxon>
        <taxon>Basidiomycota</taxon>
        <taxon>Agaricomycotina</taxon>
        <taxon>Agaricomycetes</taxon>
        <taxon>Russulales</taxon>
        <taxon>Russulaceae</taxon>
        <taxon>Russula</taxon>
    </lineage>
</organism>
<reference evidence="2" key="1">
    <citation type="submission" date="2019-10" db="EMBL/GenBank/DDBJ databases">
        <authorList>
            <consortium name="DOE Joint Genome Institute"/>
            <person name="Kuo A."/>
            <person name="Miyauchi S."/>
            <person name="Kiss E."/>
            <person name="Drula E."/>
            <person name="Kohler A."/>
            <person name="Sanchez-Garcia M."/>
            <person name="Andreopoulos B."/>
            <person name="Barry K.W."/>
            <person name="Bonito G."/>
            <person name="Buee M."/>
            <person name="Carver A."/>
            <person name="Chen C."/>
            <person name="Cichocki N."/>
            <person name="Clum A."/>
            <person name="Culley D."/>
            <person name="Crous P.W."/>
            <person name="Fauchery L."/>
            <person name="Girlanda M."/>
            <person name="Hayes R."/>
            <person name="Keri Z."/>
            <person name="LaButti K."/>
            <person name="Lipzen A."/>
            <person name="Lombard V."/>
            <person name="Magnuson J."/>
            <person name="Maillard F."/>
            <person name="Morin E."/>
            <person name="Murat C."/>
            <person name="Nolan M."/>
            <person name="Ohm R."/>
            <person name="Pangilinan J."/>
            <person name="Pereira M."/>
            <person name="Perotto S."/>
            <person name="Peter M."/>
            <person name="Riley R."/>
            <person name="Sitrit Y."/>
            <person name="Stielow B."/>
            <person name="Szollosi G."/>
            <person name="Zifcakova L."/>
            <person name="Stursova M."/>
            <person name="Spatafora J.W."/>
            <person name="Tedersoo L."/>
            <person name="Vaario L.-M."/>
            <person name="Yamada A."/>
            <person name="Yan M."/>
            <person name="Wang P."/>
            <person name="Xu J."/>
            <person name="Bruns T."/>
            <person name="Baldrian P."/>
            <person name="Vilgalys R."/>
            <person name="Henrissat B."/>
            <person name="Grigoriev I.V."/>
            <person name="Hibbett D."/>
            <person name="Nagy L.G."/>
            <person name="Martin F.M."/>
        </authorList>
    </citation>
    <scope>NUCLEOTIDE SEQUENCE</scope>
    <source>
        <strain evidence="2">Prilba</strain>
    </source>
</reference>
<protein>
    <recommendedName>
        <fullName evidence="4">Actin cortical patch SUR7/pH-response regulator PalI</fullName>
    </recommendedName>
</protein>
<evidence type="ECO:0008006" key="4">
    <source>
        <dbReference type="Google" id="ProtNLM"/>
    </source>
</evidence>
<proteinExistence type="predicted"/>
<dbReference type="Proteomes" id="UP000759537">
    <property type="component" value="Unassembled WGS sequence"/>
</dbReference>
<evidence type="ECO:0000313" key="2">
    <source>
        <dbReference type="EMBL" id="KAF8481310.1"/>
    </source>
</evidence>
<feature type="transmembrane region" description="Helical" evidence="1">
    <location>
        <begin position="12"/>
        <end position="35"/>
    </location>
</feature>